<dbReference type="EMBL" id="CP019475">
    <property type="protein sequence ID" value="UQC80786.1"/>
    <property type="molecule type" value="Genomic_DNA"/>
</dbReference>
<evidence type="ECO:0000313" key="2">
    <source>
        <dbReference type="Proteomes" id="UP000830671"/>
    </source>
</evidence>
<reference evidence="1" key="1">
    <citation type="journal article" date="2021" name="Mol. Plant Microbe Interact.">
        <title>Complete Genome Sequence of the Plant-Pathogenic Fungus Colletotrichum lupini.</title>
        <authorList>
            <person name="Baroncelli R."/>
            <person name="Pensec F."/>
            <person name="Da Lio D."/>
            <person name="Boufleur T."/>
            <person name="Vicente I."/>
            <person name="Sarrocco S."/>
            <person name="Picot A."/>
            <person name="Baraldi E."/>
            <person name="Sukno S."/>
            <person name="Thon M."/>
            <person name="Le Floch G."/>
        </authorList>
    </citation>
    <scope>NUCLEOTIDE SEQUENCE</scope>
    <source>
        <strain evidence="1">IMI 504893</strain>
    </source>
</reference>
<keyword evidence="2" id="KW-1185">Reference proteome</keyword>
<proteinExistence type="predicted"/>
<dbReference type="RefSeq" id="XP_049142414.1">
    <property type="nucleotide sequence ID" value="XM_049285271.1"/>
</dbReference>
<gene>
    <name evidence="1" type="ORF">CLUP02_06271</name>
</gene>
<protein>
    <submittedName>
        <fullName evidence="1">Uncharacterized protein</fullName>
    </submittedName>
</protein>
<accession>A0A9Q8SPZ6</accession>
<name>A0A9Q8SPZ6_9PEZI</name>
<organism evidence="1 2">
    <name type="scientific">Colletotrichum lupini</name>
    <dbReference type="NCBI Taxonomy" id="145971"/>
    <lineage>
        <taxon>Eukaryota</taxon>
        <taxon>Fungi</taxon>
        <taxon>Dikarya</taxon>
        <taxon>Ascomycota</taxon>
        <taxon>Pezizomycotina</taxon>
        <taxon>Sordariomycetes</taxon>
        <taxon>Hypocreomycetidae</taxon>
        <taxon>Glomerellales</taxon>
        <taxon>Glomerellaceae</taxon>
        <taxon>Colletotrichum</taxon>
        <taxon>Colletotrichum acutatum species complex</taxon>
    </lineage>
</organism>
<dbReference type="Proteomes" id="UP000830671">
    <property type="component" value="Chromosome 3"/>
</dbReference>
<evidence type="ECO:0000313" key="1">
    <source>
        <dbReference type="EMBL" id="UQC80786.1"/>
    </source>
</evidence>
<dbReference type="KEGG" id="clup:CLUP02_06271"/>
<sequence>MDPLFVVHLLGGNIFSLGTRATTTIAPFIRYYTEVSNMNDGRVGNRKPNKAEFHGRTHVKPKQFDLNILLFTYGYLSDRHGRFYQGPHFIDRGKTAAGQLAGEKKRDGPTTRHSVRFFTERNITNIVDIGFTQCVTYEQVDPVVLHVWAPASYRAYMSAMQYLALAHHSYDTSNKGTRCTQSLPESHVAVVYKSLFFCLDSAVLIPREAGVVIVEYQLRTGFLRSSAQQHYSVLRPKFTKHTTQPILAILARSGHRYTMLNTHEPGTKILGWNNGMARFQISDYSPTIAPESPKATQTAHEAPYPMNHHQVLNNKYLGRMVEGSNSSCRGPG</sequence>
<dbReference type="AlphaFoldDB" id="A0A9Q8SPZ6"/>
<dbReference type="GeneID" id="73340281"/>